<dbReference type="STRING" id="4540.A0A3L6THR3"/>
<dbReference type="Gene3D" id="2.60.120.200">
    <property type="match status" value="1"/>
</dbReference>
<dbReference type="AlphaFoldDB" id="A0A3L6THR3"/>
<dbReference type="PANTHER" id="PTHR32401">
    <property type="entry name" value="CONCANAVALIN A-LIKE LECTIN FAMILY PROTEIN"/>
    <property type="match status" value="1"/>
</dbReference>
<dbReference type="InterPro" id="IPR050258">
    <property type="entry name" value="Leguminous_Lectin"/>
</dbReference>
<comment type="similarity">
    <text evidence="1">Belongs to the leguminous lectin family.</text>
</comment>
<dbReference type="Pfam" id="PF00139">
    <property type="entry name" value="Lectin_legB"/>
    <property type="match status" value="1"/>
</dbReference>
<dbReference type="SUPFAM" id="SSF49899">
    <property type="entry name" value="Concanavalin A-like lectins/glucanases"/>
    <property type="match status" value="1"/>
</dbReference>
<feature type="domain" description="Legume lectin" evidence="3">
    <location>
        <begin position="10"/>
        <end position="120"/>
    </location>
</feature>
<evidence type="ECO:0000256" key="2">
    <source>
        <dbReference type="ARBA" id="ARBA00022734"/>
    </source>
</evidence>
<dbReference type="InterPro" id="IPR013320">
    <property type="entry name" value="ConA-like_dom_sf"/>
</dbReference>
<dbReference type="InterPro" id="IPR001220">
    <property type="entry name" value="Legume_lectin_dom"/>
</dbReference>
<keyword evidence="2" id="KW-0430">Lectin</keyword>
<evidence type="ECO:0000313" key="5">
    <source>
        <dbReference type="Proteomes" id="UP000275267"/>
    </source>
</evidence>
<dbReference type="Proteomes" id="UP000275267">
    <property type="component" value="Unassembled WGS sequence"/>
</dbReference>
<proteinExistence type="inferred from homology"/>
<comment type="caution">
    <text evidence="4">The sequence shown here is derived from an EMBL/GenBank/DDBJ whole genome shotgun (WGS) entry which is preliminary data.</text>
</comment>
<reference evidence="5" key="1">
    <citation type="journal article" date="2019" name="Nat. Commun.">
        <title>The genome of broomcorn millet.</title>
        <authorList>
            <person name="Zou C."/>
            <person name="Miki D."/>
            <person name="Li D."/>
            <person name="Tang Q."/>
            <person name="Xiao L."/>
            <person name="Rajput S."/>
            <person name="Deng P."/>
            <person name="Jia W."/>
            <person name="Huang R."/>
            <person name="Zhang M."/>
            <person name="Sun Y."/>
            <person name="Hu J."/>
            <person name="Fu X."/>
            <person name="Schnable P.S."/>
            <person name="Li F."/>
            <person name="Zhang H."/>
            <person name="Feng B."/>
            <person name="Zhu X."/>
            <person name="Liu R."/>
            <person name="Schnable J.C."/>
            <person name="Zhu J.-K."/>
            <person name="Zhang H."/>
        </authorList>
    </citation>
    <scope>NUCLEOTIDE SEQUENCE [LARGE SCALE GENOMIC DNA]</scope>
</reference>
<organism evidence="4 5">
    <name type="scientific">Panicum miliaceum</name>
    <name type="common">Proso millet</name>
    <name type="synonym">Broomcorn millet</name>
    <dbReference type="NCBI Taxonomy" id="4540"/>
    <lineage>
        <taxon>Eukaryota</taxon>
        <taxon>Viridiplantae</taxon>
        <taxon>Streptophyta</taxon>
        <taxon>Embryophyta</taxon>
        <taxon>Tracheophyta</taxon>
        <taxon>Spermatophyta</taxon>
        <taxon>Magnoliopsida</taxon>
        <taxon>Liliopsida</taxon>
        <taxon>Poales</taxon>
        <taxon>Poaceae</taxon>
        <taxon>PACMAD clade</taxon>
        <taxon>Panicoideae</taxon>
        <taxon>Panicodae</taxon>
        <taxon>Paniceae</taxon>
        <taxon>Panicinae</taxon>
        <taxon>Panicum</taxon>
        <taxon>Panicum sect. Panicum</taxon>
    </lineage>
</organism>
<gene>
    <name evidence="4" type="ORF">C2845_PM01G20450</name>
</gene>
<dbReference type="OrthoDB" id="782726at2759"/>
<protein>
    <recommendedName>
        <fullName evidence="3">Legume lectin domain-containing protein</fullName>
    </recommendedName>
</protein>
<name>A0A3L6THR3_PANMI</name>
<sequence length="143" mass="15226">MSSSKNKTGVNFVYNGFQHASNLSLDGSASVLRGGAVQLTNDSNSLMGHAFFDSPVQVVRGNSVVYFSTAFVFDIMTVDHGGGHGLAFVVAASKVLPGASKSIYLGLLRDNITGDSSNHVQQRNLRLCSTRGRGFTMLWVGKP</sequence>
<keyword evidence="5" id="KW-1185">Reference proteome</keyword>
<dbReference type="PANTHER" id="PTHR32401:SF51">
    <property type="entry name" value="NON-SPECIFIC SERINE_THREONINE PROTEIN KINASE"/>
    <property type="match status" value="1"/>
</dbReference>
<evidence type="ECO:0000256" key="1">
    <source>
        <dbReference type="ARBA" id="ARBA00007606"/>
    </source>
</evidence>
<dbReference type="GO" id="GO:0030246">
    <property type="term" value="F:carbohydrate binding"/>
    <property type="evidence" value="ECO:0007669"/>
    <property type="project" value="UniProtKB-KW"/>
</dbReference>
<evidence type="ECO:0000313" key="4">
    <source>
        <dbReference type="EMBL" id="RLN39166.1"/>
    </source>
</evidence>
<evidence type="ECO:0000259" key="3">
    <source>
        <dbReference type="Pfam" id="PF00139"/>
    </source>
</evidence>
<dbReference type="EMBL" id="PQIB02000001">
    <property type="protein sequence ID" value="RLN39166.1"/>
    <property type="molecule type" value="Genomic_DNA"/>
</dbReference>
<accession>A0A3L6THR3</accession>